<dbReference type="PANTHER" id="PTHR24201:SF15">
    <property type="entry name" value="ANKYRIN REPEAT DOMAIN-CONTAINING PROTEIN 66"/>
    <property type="match status" value="1"/>
</dbReference>
<dbReference type="Proteomes" id="UP001152747">
    <property type="component" value="Unassembled WGS sequence"/>
</dbReference>
<protein>
    <submittedName>
        <fullName evidence="4">Uncharacterized protein</fullName>
    </submittedName>
</protein>
<reference evidence="4" key="1">
    <citation type="submission" date="2022-11" db="EMBL/GenBank/DDBJ databases">
        <authorList>
            <person name="Kikuchi T."/>
        </authorList>
    </citation>
    <scope>NUCLEOTIDE SEQUENCE</scope>
    <source>
        <strain evidence="4">PS1010</strain>
    </source>
</reference>
<dbReference type="InterPro" id="IPR050776">
    <property type="entry name" value="Ank_Repeat/CDKN_Inhibitor"/>
</dbReference>
<evidence type="ECO:0000256" key="2">
    <source>
        <dbReference type="ARBA" id="ARBA00023043"/>
    </source>
</evidence>
<gene>
    <name evidence="4" type="ORF">CAMP_LOCUS1283</name>
</gene>
<keyword evidence="2 3" id="KW-0040">ANK repeat</keyword>
<dbReference type="PROSITE" id="PS50088">
    <property type="entry name" value="ANK_REPEAT"/>
    <property type="match status" value="1"/>
</dbReference>
<sequence length="247" mass="27356">MGSTSDGLLELDNSEAIQLVRQAILFENLELLADLFNVNPWVWNRVDRHGRTPFMLAAHNGKVDSLRTILICSPESLDLCNDRGKTALHMAAESGEIEIIRELVKNGSDPLLTDKDGYCPLELAQKAGHNEAALALIEFIQQENENLDNAHTILISACIEGDLRQVEDILEKFTNKKSTRSVLFNGRSPDDQTVLAIACTNGQIEIVKRLLIFSEHLTVSQNTKDTVIHSAVSSQNVEVLQLCLQVS</sequence>
<proteinExistence type="predicted"/>
<keyword evidence="1" id="KW-0677">Repeat</keyword>
<organism evidence="4 5">
    <name type="scientific">Caenorhabditis angaria</name>
    <dbReference type="NCBI Taxonomy" id="860376"/>
    <lineage>
        <taxon>Eukaryota</taxon>
        <taxon>Metazoa</taxon>
        <taxon>Ecdysozoa</taxon>
        <taxon>Nematoda</taxon>
        <taxon>Chromadorea</taxon>
        <taxon>Rhabditida</taxon>
        <taxon>Rhabditina</taxon>
        <taxon>Rhabditomorpha</taxon>
        <taxon>Rhabditoidea</taxon>
        <taxon>Rhabditidae</taxon>
        <taxon>Peloderinae</taxon>
        <taxon>Caenorhabditis</taxon>
    </lineage>
</organism>
<dbReference type="SMART" id="SM00248">
    <property type="entry name" value="ANK"/>
    <property type="match status" value="4"/>
</dbReference>
<name>A0A9P1I5V1_9PELO</name>
<dbReference type="OrthoDB" id="194358at2759"/>
<keyword evidence="5" id="KW-1185">Reference proteome</keyword>
<dbReference type="SUPFAM" id="SSF48403">
    <property type="entry name" value="Ankyrin repeat"/>
    <property type="match status" value="1"/>
</dbReference>
<accession>A0A9P1I5V1</accession>
<comment type="caution">
    <text evidence="4">The sequence shown here is derived from an EMBL/GenBank/DDBJ whole genome shotgun (WGS) entry which is preliminary data.</text>
</comment>
<dbReference type="Pfam" id="PF12796">
    <property type="entry name" value="Ank_2"/>
    <property type="match status" value="2"/>
</dbReference>
<evidence type="ECO:0000313" key="5">
    <source>
        <dbReference type="Proteomes" id="UP001152747"/>
    </source>
</evidence>
<feature type="repeat" description="ANK" evidence="3">
    <location>
        <begin position="83"/>
        <end position="115"/>
    </location>
</feature>
<dbReference type="Gene3D" id="1.25.40.20">
    <property type="entry name" value="Ankyrin repeat-containing domain"/>
    <property type="match status" value="1"/>
</dbReference>
<dbReference type="InterPro" id="IPR036770">
    <property type="entry name" value="Ankyrin_rpt-contain_sf"/>
</dbReference>
<dbReference type="PROSITE" id="PS50297">
    <property type="entry name" value="ANK_REP_REGION"/>
    <property type="match status" value="1"/>
</dbReference>
<evidence type="ECO:0000256" key="3">
    <source>
        <dbReference type="PROSITE-ProRule" id="PRU00023"/>
    </source>
</evidence>
<dbReference type="EMBL" id="CANHGI010000001">
    <property type="protein sequence ID" value="CAI5438646.1"/>
    <property type="molecule type" value="Genomic_DNA"/>
</dbReference>
<dbReference type="InterPro" id="IPR002110">
    <property type="entry name" value="Ankyrin_rpt"/>
</dbReference>
<evidence type="ECO:0000256" key="1">
    <source>
        <dbReference type="ARBA" id="ARBA00022737"/>
    </source>
</evidence>
<evidence type="ECO:0000313" key="4">
    <source>
        <dbReference type="EMBL" id="CAI5438646.1"/>
    </source>
</evidence>
<dbReference type="AlphaFoldDB" id="A0A9P1I5V1"/>
<dbReference type="PANTHER" id="PTHR24201">
    <property type="entry name" value="ANK_REP_REGION DOMAIN-CONTAINING PROTEIN"/>
    <property type="match status" value="1"/>
</dbReference>